<evidence type="ECO:0000313" key="1">
    <source>
        <dbReference type="EMBL" id="GAA0566671.1"/>
    </source>
</evidence>
<comment type="caution">
    <text evidence="1">The sequence shown here is derived from an EMBL/GenBank/DDBJ whole genome shotgun (WGS) entry which is preliminary data.</text>
</comment>
<dbReference type="Pfam" id="PF11836">
    <property type="entry name" value="Phage_TAC_11"/>
    <property type="match status" value="1"/>
</dbReference>
<dbReference type="InterPro" id="IPR021791">
    <property type="entry name" value="Phage_TAC_11"/>
</dbReference>
<gene>
    <name evidence="1" type="ORF">GCM10008942_13930</name>
</gene>
<dbReference type="Proteomes" id="UP001499951">
    <property type="component" value="Unassembled WGS sequence"/>
</dbReference>
<protein>
    <submittedName>
        <fullName evidence="1">GTA-gp10 family protein</fullName>
    </submittedName>
</protein>
<reference evidence="1 2" key="1">
    <citation type="journal article" date="2019" name="Int. J. Syst. Evol. Microbiol.">
        <title>The Global Catalogue of Microorganisms (GCM) 10K type strain sequencing project: providing services to taxonomists for standard genome sequencing and annotation.</title>
        <authorList>
            <consortium name="The Broad Institute Genomics Platform"/>
            <consortium name="The Broad Institute Genome Sequencing Center for Infectious Disease"/>
            <person name="Wu L."/>
            <person name="Ma J."/>
        </authorList>
    </citation>
    <scope>NUCLEOTIDE SEQUENCE [LARGE SCALE GENOMIC DNA]</scope>
    <source>
        <strain evidence="1 2">JCM 15089</strain>
    </source>
</reference>
<sequence>MPNAIRGEAALEAGGNSYRLLLTLGALAEIEDGLGLADLAEVGPRLKHARAADLAIVAAALLRGGGHALSPADVLALPCEIGALVAAVAQAFDRAGLSGEGAGRPFAGTISSPSG</sequence>
<proteinExistence type="predicted"/>
<keyword evidence="2" id="KW-1185">Reference proteome</keyword>
<evidence type="ECO:0000313" key="2">
    <source>
        <dbReference type="Proteomes" id="UP001499951"/>
    </source>
</evidence>
<dbReference type="RefSeq" id="WP_166933146.1">
    <property type="nucleotide sequence ID" value="NZ_BAAADD010000003.1"/>
</dbReference>
<organism evidence="1 2">
    <name type="scientific">Rhizomicrobium electricum</name>
    <dbReference type="NCBI Taxonomy" id="480070"/>
    <lineage>
        <taxon>Bacteria</taxon>
        <taxon>Pseudomonadati</taxon>
        <taxon>Pseudomonadota</taxon>
        <taxon>Alphaproteobacteria</taxon>
        <taxon>Micropepsales</taxon>
        <taxon>Micropepsaceae</taxon>
        <taxon>Rhizomicrobium</taxon>
    </lineage>
</organism>
<dbReference type="EMBL" id="BAAADD010000003">
    <property type="protein sequence ID" value="GAA0566671.1"/>
    <property type="molecule type" value="Genomic_DNA"/>
</dbReference>
<accession>A0ABN1EHH2</accession>
<name>A0ABN1EHH2_9PROT</name>